<sequence>MAERASDKEPSPPPPLVCSVVLGSLWKKPPRLSTQASCRELYPLFLSSHSFPFFYLRTLPFPSSRPCQVDVSLSSLYWLDFSATGSHAKGTLTCFQLSS</sequence>
<evidence type="ECO:0000313" key="1">
    <source>
        <dbReference type="EMBL" id="CAI9170571.1"/>
    </source>
</evidence>
<evidence type="ECO:0000313" key="2">
    <source>
        <dbReference type="Proteomes" id="UP001176941"/>
    </source>
</evidence>
<protein>
    <submittedName>
        <fullName evidence="1">Uncharacterized protein</fullName>
    </submittedName>
</protein>
<dbReference type="Proteomes" id="UP001176941">
    <property type="component" value="Chromosome 3"/>
</dbReference>
<reference evidence="1" key="1">
    <citation type="submission" date="2023-04" db="EMBL/GenBank/DDBJ databases">
        <authorList>
            <consortium name="ELIXIR-Norway"/>
        </authorList>
    </citation>
    <scope>NUCLEOTIDE SEQUENCE [LARGE SCALE GENOMIC DNA]</scope>
</reference>
<proteinExistence type="predicted"/>
<keyword evidence="2" id="KW-1185">Reference proteome</keyword>
<dbReference type="EMBL" id="OX459939">
    <property type="protein sequence ID" value="CAI9170571.1"/>
    <property type="molecule type" value="Genomic_DNA"/>
</dbReference>
<accession>A0ABN8ZC44</accession>
<name>A0ABN8ZC44_RANTA</name>
<gene>
    <name evidence="1" type="ORF">MRATA1EN1_LOCUS19533</name>
</gene>
<organism evidence="1 2">
    <name type="scientific">Rangifer tarandus platyrhynchus</name>
    <name type="common">Svalbard reindeer</name>
    <dbReference type="NCBI Taxonomy" id="3082113"/>
    <lineage>
        <taxon>Eukaryota</taxon>
        <taxon>Metazoa</taxon>
        <taxon>Chordata</taxon>
        <taxon>Craniata</taxon>
        <taxon>Vertebrata</taxon>
        <taxon>Euteleostomi</taxon>
        <taxon>Mammalia</taxon>
        <taxon>Eutheria</taxon>
        <taxon>Laurasiatheria</taxon>
        <taxon>Artiodactyla</taxon>
        <taxon>Ruminantia</taxon>
        <taxon>Pecora</taxon>
        <taxon>Cervidae</taxon>
        <taxon>Odocoileinae</taxon>
        <taxon>Rangifer</taxon>
    </lineage>
</organism>